<evidence type="ECO:0000313" key="7">
    <source>
        <dbReference type="Proteomes" id="UP000675121"/>
    </source>
</evidence>
<dbReference type="SUPFAM" id="SSF46785">
    <property type="entry name" value="Winged helix' DNA-binding domain"/>
    <property type="match status" value="1"/>
</dbReference>
<evidence type="ECO:0000256" key="1">
    <source>
        <dbReference type="ARBA" id="ARBA00023015"/>
    </source>
</evidence>
<dbReference type="AlphaFoldDB" id="A0A9N8QSK7"/>
<dbReference type="InterPro" id="IPR050397">
    <property type="entry name" value="Env_Response_Regulators"/>
</dbReference>
<evidence type="ECO:0000259" key="4">
    <source>
        <dbReference type="PROSITE" id="PS50042"/>
    </source>
</evidence>
<dbReference type="CDD" id="cd00038">
    <property type="entry name" value="CAP_ED"/>
    <property type="match status" value="1"/>
</dbReference>
<dbReference type="InterPro" id="IPR012318">
    <property type="entry name" value="HTH_CRP"/>
</dbReference>
<proteinExistence type="predicted"/>
<keyword evidence="1" id="KW-0805">Transcription regulation</keyword>
<evidence type="ECO:0000256" key="2">
    <source>
        <dbReference type="ARBA" id="ARBA00023125"/>
    </source>
</evidence>
<evidence type="ECO:0000256" key="3">
    <source>
        <dbReference type="ARBA" id="ARBA00023163"/>
    </source>
</evidence>
<feature type="domain" description="Cyclic nucleotide-binding" evidence="4">
    <location>
        <begin position="28"/>
        <end position="97"/>
    </location>
</feature>
<evidence type="ECO:0008006" key="8">
    <source>
        <dbReference type="Google" id="ProtNLM"/>
    </source>
</evidence>
<organism evidence="6 7">
    <name type="scientific">Paraburkholderia domus</name>
    <dbReference type="NCBI Taxonomy" id="2793075"/>
    <lineage>
        <taxon>Bacteria</taxon>
        <taxon>Pseudomonadati</taxon>
        <taxon>Pseudomonadota</taxon>
        <taxon>Betaproteobacteria</taxon>
        <taxon>Burkholderiales</taxon>
        <taxon>Burkholderiaceae</taxon>
        <taxon>Paraburkholderia</taxon>
    </lineage>
</organism>
<evidence type="ECO:0000259" key="5">
    <source>
        <dbReference type="PROSITE" id="PS51063"/>
    </source>
</evidence>
<dbReference type="Gene3D" id="1.10.10.10">
    <property type="entry name" value="Winged helix-like DNA-binding domain superfamily/Winged helix DNA-binding domain"/>
    <property type="match status" value="1"/>
</dbReference>
<dbReference type="Proteomes" id="UP000675121">
    <property type="component" value="Unassembled WGS sequence"/>
</dbReference>
<reference evidence="6" key="1">
    <citation type="submission" date="2021-02" db="EMBL/GenBank/DDBJ databases">
        <authorList>
            <person name="Vanwijnsberghe S."/>
        </authorList>
    </citation>
    <scope>NUCLEOTIDE SEQUENCE</scope>
    <source>
        <strain evidence="6">R-70211</strain>
    </source>
</reference>
<dbReference type="SMART" id="SM00419">
    <property type="entry name" value="HTH_CRP"/>
    <property type="match status" value="1"/>
</dbReference>
<keyword evidence="3" id="KW-0804">Transcription</keyword>
<keyword evidence="2" id="KW-0238">DNA-binding</keyword>
<dbReference type="InterPro" id="IPR000595">
    <property type="entry name" value="cNMP-bd_dom"/>
</dbReference>
<dbReference type="RefSeq" id="WP_201082757.1">
    <property type="nucleotide sequence ID" value="NZ_CAJNAS010000002.1"/>
</dbReference>
<dbReference type="Pfam" id="PF00027">
    <property type="entry name" value="cNMP_binding"/>
    <property type="match status" value="1"/>
</dbReference>
<gene>
    <name evidence="6" type="ORF">R70211_00780</name>
</gene>
<protein>
    <recommendedName>
        <fullName evidence="8">Crp/Fnr family transcriptional regulator</fullName>
    </recommendedName>
</protein>
<dbReference type="EMBL" id="CAJNAS010000002">
    <property type="protein sequence ID" value="CAE6865716.1"/>
    <property type="molecule type" value="Genomic_DNA"/>
</dbReference>
<dbReference type="InterPro" id="IPR014710">
    <property type="entry name" value="RmlC-like_jellyroll"/>
</dbReference>
<dbReference type="InterPro" id="IPR036388">
    <property type="entry name" value="WH-like_DNA-bd_sf"/>
</dbReference>
<name>A0A9N8QSK7_9BURK</name>
<dbReference type="InterPro" id="IPR018490">
    <property type="entry name" value="cNMP-bd_dom_sf"/>
</dbReference>
<evidence type="ECO:0000313" key="6">
    <source>
        <dbReference type="EMBL" id="CAE6865716.1"/>
    </source>
</evidence>
<dbReference type="PANTHER" id="PTHR24567">
    <property type="entry name" value="CRP FAMILY TRANSCRIPTIONAL REGULATORY PROTEIN"/>
    <property type="match status" value="1"/>
</dbReference>
<dbReference type="GO" id="GO:0003700">
    <property type="term" value="F:DNA-binding transcription factor activity"/>
    <property type="evidence" value="ECO:0007669"/>
    <property type="project" value="TreeGrafter"/>
</dbReference>
<accession>A0A9N8QSK7</accession>
<dbReference type="InterPro" id="IPR036390">
    <property type="entry name" value="WH_DNA-bd_sf"/>
</dbReference>
<dbReference type="PROSITE" id="PS51063">
    <property type="entry name" value="HTH_CRP_2"/>
    <property type="match status" value="1"/>
</dbReference>
<dbReference type="SMART" id="SM00100">
    <property type="entry name" value="cNMP"/>
    <property type="match status" value="1"/>
</dbReference>
<comment type="caution">
    <text evidence="6">The sequence shown here is derived from an EMBL/GenBank/DDBJ whole genome shotgun (WGS) entry which is preliminary data.</text>
</comment>
<dbReference type="PANTHER" id="PTHR24567:SF74">
    <property type="entry name" value="HTH-TYPE TRANSCRIPTIONAL REGULATOR ARCR"/>
    <property type="match status" value="1"/>
</dbReference>
<dbReference type="PROSITE" id="PS50042">
    <property type="entry name" value="CNMP_BINDING_3"/>
    <property type="match status" value="1"/>
</dbReference>
<dbReference type="Pfam" id="PF13545">
    <property type="entry name" value="HTH_Crp_2"/>
    <property type="match status" value="1"/>
</dbReference>
<dbReference type="Gene3D" id="2.60.120.10">
    <property type="entry name" value="Jelly Rolls"/>
    <property type="match status" value="1"/>
</dbReference>
<dbReference type="SUPFAM" id="SSF51206">
    <property type="entry name" value="cAMP-binding domain-like"/>
    <property type="match status" value="1"/>
</dbReference>
<sequence length="251" mass="27877">MASAKSKTNDRETTLKTLARGIVGRVIWFRDCRPDTLDELVACAQVREFGKGECVARRDQPFDYIGFLIKGSLEASYTRAWGHRHLVGLLQPGDLIGLVPSMDGLGHVNDLWTRGASAVLLVPGGELRRLRNNDPLLVQAMERHLAFRCRLLFDRLIADPGLSVEARLCNLLQTLCTLYGLPRDGAIELDMKLSQSDLADWLGVSRQRINFVVKKLEADGVIQLRYFAVTISDPARLAELAKEPRAPGGET</sequence>
<dbReference type="GO" id="GO:0003677">
    <property type="term" value="F:DNA binding"/>
    <property type="evidence" value="ECO:0007669"/>
    <property type="project" value="UniProtKB-KW"/>
</dbReference>
<keyword evidence="7" id="KW-1185">Reference proteome</keyword>
<dbReference type="GO" id="GO:0005829">
    <property type="term" value="C:cytosol"/>
    <property type="evidence" value="ECO:0007669"/>
    <property type="project" value="TreeGrafter"/>
</dbReference>
<feature type="domain" description="HTH crp-type" evidence="5">
    <location>
        <begin position="162"/>
        <end position="235"/>
    </location>
</feature>